<evidence type="ECO:0000313" key="4">
    <source>
        <dbReference type="EMBL" id="MEC4723082.1"/>
    </source>
</evidence>
<dbReference type="SMART" id="SM00267">
    <property type="entry name" value="GGDEF"/>
    <property type="match status" value="1"/>
</dbReference>
<dbReference type="Pfam" id="PF00990">
    <property type="entry name" value="GGDEF"/>
    <property type="match status" value="1"/>
</dbReference>
<dbReference type="PROSITE" id="PS50887">
    <property type="entry name" value="GGDEF"/>
    <property type="match status" value="1"/>
</dbReference>
<evidence type="ECO:0000313" key="5">
    <source>
        <dbReference type="Proteomes" id="UP001352263"/>
    </source>
</evidence>
<feature type="transmembrane region" description="Helical" evidence="1">
    <location>
        <begin position="29"/>
        <end position="49"/>
    </location>
</feature>
<dbReference type="InterPro" id="IPR043128">
    <property type="entry name" value="Rev_trsase/Diguanyl_cyclase"/>
</dbReference>
<dbReference type="PANTHER" id="PTHR44757">
    <property type="entry name" value="DIGUANYLATE CYCLASE DGCP"/>
    <property type="match status" value="1"/>
</dbReference>
<dbReference type="EMBL" id="JAWIIV010000043">
    <property type="protein sequence ID" value="MEC4723082.1"/>
    <property type="molecule type" value="Genomic_DNA"/>
</dbReference>
<dbReference type="SUPFAM" id="SSF55073">
    <property type="entry name" value="Nucleotide cyclase"/>
    <property type="match status" value="1"/>
</dbReference>
<dbReference type="InterPro" id="IPR000160">
    <property type="entry name" value="GGDEF_dom"/>
</dbReference>
<dbReference type="InterPro" id="IPR029787">
    <property type="entry name" value="Nucleotide_cyclase"/>
</dbReference>
<dbReference type="InterPro" id="IPR035919">
    <property type="entry name" value="EAL_sf"/>
</dbReference>
<dbReference type="PROSITE" id="PS50883">
    <property type="entry name" value="EAL"/>
    <property type="match status" value="1"/>
</dbReference>
<feature type="transmembrane region" description="Helical" evidence="1">
    <location>
        <begin position="311"/>
        <end position="334"/>
    </location>
</feature>
<keyword evidence="5" id="KW-1185">Reference proteome</keyword>
<dbReference type="Pfam" id="PF00563">
    <property type="entry name" value="EAL"/>
    <property type="match status" value="1"/>
</dbReference>
<sequence>MAFSDLLDSSIVRMKGVFGDLRFAKRKRWLLLFWPTKSLVLALIGWIVLSGYLEKERAETEANAVHEAGILSRAYSNHLFRGLEAVDQLTLYIKYGWETSNGNFRPSKFRHPRLQSAESGFYVSLIDRNGNLLSSTIPSAARVNIADESYFRVHMEKEDLFHIGTARIGNFSKTPVVPFSRRLSGEDGSFRGIVLVSVTPDYFTSAYDEITLKAHGFFAILSADEKVRLARIGETIFLPDEESQAMLKKPVLNEWRSGRLLDGKEWFVDGRSRYVGWQATFDYGMITMAGLDQEAVLAPYHAWRKAVIGNALAGTGLLALITLIAMGVSLHLAWRKHQIEMVQATYRTATEVGNEGFVIARPLHDERMRLSDFQVIDCNDRAAQLLGIRRNTLLGATISALYQGEAAQQAMKMMTKAMNQRFFEGDIDLHRVRLNGPQWLNIRVSRPENDLAITMRDISEMKAHVAELEKRGNEDALTGLPNRHWLNTFLPAAVERAAQDKAMLALLFLDLDGFKTVNDTMGHDAGDDILRNVARRLEDAVRPHDRVARIGGDEFLVILEPLEHADDAAQVAERILNAFRSAFRISKGVVGVGVSIGISVFPKDGTDATVLLNNADMAMYSVKTSGKRNYCFFDAEFSERLRARHQYEMELRYAIEHDQLVVHYQPRVSMANGITTSMEALVRWHHPTRGLVEPSEFIPLAEEAGLIARLGERVIDKVCAQLAFWARHGRHVVPVSVNVSALHFQDADPAQTLASCIARHGIDPGLIEVELTESSMMGDSETVASAIRAIRNMGITLLVDDFGTGYSSLSQLQRMDFDVLKVDRAFTAQLEQSREGTVFYTAIITMAHSLGMKVVAEGVESIGQARVLKSLECDEIQGYFVSRPLPPSEVQPLAPQVSFA</sequence>
<dbReference type="Gene3D" id="3.30.70.270">
    <property type="match status" value="1"/>
</dbReference>
<protein>
    <submittedName>
        <fullName evidence="4">EAL domain-containing protein</fullName>
    </submittedName>
</protein>
<feature type="domain" description="GGDEF" evidence="3">
    <location>
        <begin position="502"/>
        <end position="635"/>
    </location>
</feature>
<dbReference type="CDD" id="cd00130">
    <property type="entry name" value="PAS"/>
    <property type="match status" value="1"/>
</dbReference>
<gene>
    <name evidence="4" type="ORF">RY831_28375</name>
</gene>
<dbReference type="NCBIfam" id="TIGR00254">
    <property type="entry name" value="GGDEF"/>
    <property type="match status" value="1"/>
</dbReference>
<dbReference type="PANTHER" id="PTHR44757:SF2">
    <property type="entry name" value="BIOFILM ARCHITECTURE MAINTENANCE PROTEIN MBAA"/>
    <property type="match status" value="1"/>
</dbReference>
<dbReference type="RefSeq" id="WP_326509705.1">
    <property type="nucleotide sequence ID" value="NZ_JAWIIV010000043.1"/>
</dbReference>
<organism evidence="4 5">
    <name type="scientific">Noviherbaspirillum album</name>
    <dbReference type="NCBI Taxonomy" id="3080276"/>
    <lineage>
        <taxon>Bacteria</taxon>
        <taxon>Pseudomonadati</taxon>
        <taxon>Pseudomonadota</taxon>
        <taxon>Betaproteobacteria</taxon>
        <taxon>Burkholderiales</taxon>
        <taxon>Oxalobacteraceae</taxon>
        <taxon>Noviherbaspirillum</taxon>
    </lineage>
</organism>
<accession>A0ABU6JHD6</accession>
<dbReference type="Proteomes" id="UP001352263">
    <property type="component" value="Unassembled WGS sequence"/>
</dbReference>
<comment type="caution">
    <text evidence="4">The sequence shown here is derived from an EMBL/GenBank/DDBJ whole genome shotgun (WGS) entry which is preliminary data.</text>
</comment>
<evidence type="ECO:0000259" key="3">
    <source>
        <dbReference type="PROSITE" id="PS50887"/>
    </source>
</evidence>
<proteinExistence type="predicted"/>
<dbReference type="SUPFAM" id="SSF55785">
    <property type="entry name" value="PYP-like sensor domain (PAS domain)"/>
    <property type="match status" value="1"/>
</dbReference>
<dbReference type="CDD" id="cd12914">
    <property type="entry name" value="PDC1_DGC_like"/>
    <property type="match status" value="1"/>
</dbReference>
<keyword evidence="1" id="KW-1133">Transmembrane helix</keyword>
<evidence type="ECO:0000256" key="1">
    <source>
        <dbReference type="SAM" id="Phobius"/>
    </source>
</evidence>
<dbReference type="Gene3D" id="3.20.20.450">
    <property type="entry name" value="EAL domain"/>
    <property type="match status" value="1"/>
</dbReference>
<dbReference type="InterPro" id="IPR000014">
    <property type="entry name" value="PAS"/>
</dbReference>
<reference evidence="4 5" key="1">
    <citation type="submission" date="2023-10" db="EMBL/GenBank/DDBJ databases">
        <title>Noviherbaspirillum sp. CPCC 100848 genome assembly.</title>
        <authorList>
            <person name="Li X.Y."/>
            <person name="Fang X.M."/>
        </authorList>
    </citation>
    <scope>NUCLEOTIDE SEQUENCE [LARGE SCALE GENOMIC DNA]</scope>
    <source>
        <strain evidence="4 5">CPCC 100848</strain>
    </source>
</reference>
<dbReference type="CDD" id="cd01949">
    <property type="entry name" value="GGDEF"/>
    <property type="match status" value="1"/>
</dbReference>
<dbReference type="InterPro" id="IPR052155">
    <property type="entry name" value="Biofilm_reg_signaling"/>
</dbReference>
<evidence type="ECO:0000259" key="2">
    <source>
        <dbReference type="PROSITE" id="PS50883"/>
    </source>
</evidence>
<dbReference type="SMART" id="SM00052">
    <property type="entry name" value="EAL"/>
    <property type="match status" value="1"/>
</dbReference>
<keyword evidence="1" id="KW-0472">Membrane</keyword>
<dbReference type="Pfam" id="PF13426">
    <property type="entry name" value="PAS_9"/>
    <property type="match status" value="1"/>
</dbReference>
<dbReference type="InterPro" id="IPR035965">
    <property type="entry name" value="PAS-like_dom_sf"/>
</dbReference>
<keyword evidence="1" id="KW-0812">Transmembrane</keyword>
<dbReference type="InterPro" id="IPR001633">
    <property type="entry name" value="EAL_dom"/>
</dbReference>
<name>A0ABU6JHD6_9BURK</name>
<feature type="domain" description="EAL" evidence="2">
    <location>
        <begin position="644"/>
        <end position="898"/>
    </location>
</feature>
<dbReference type="SUPFAM" id="SSF141868">
    <property type="entry name" value="EAL domain-like"/>
    <property type="match status" value="1"/>
</dbReference>
<dbReference type="Gene3D" id="3.30.450.20">
    <property type="entry name" value="PAS domain"/>
    <property type="match status" value="2"/>
</dbReference>
<dbReference type="CDD" id="cd01948">
    <property type="entry name" value="EAL"/>
    <property type="match status" value="1"/>
</dbReference>